<dbReference type="Gene3D" id="1.50.10.100">
    <property type="entry name" value="Chondroitin AC/alginate lyase"/>
    <property type="match status" value="1"/>
</dbReference>
<dbReference type="EMBL" id="BAABGP010000026">
    <property type="protein sequence ID" value="GAA4491907.1"/>
    <property type="molecule type" value="Genomic_DNA"/>
</dbReference>
<sequence length="914" mass="98399">MHELNRRSLLTAAVAGASFFVASSAIATPAYALAGRRVPATATTGVAVTESADAAGFAHPGVGVSAASLRTARDMVASRVEPWATYYDAMVQTPYASRTLRSKNGTKVVDQPGHPYFNSSGIQSKFIEDAFGAYTQAILYVLTGDAVFRENGMRILRIWSHLDPQQYAVYPDAHIHTGVPLYRMVAAAEIFRSTDFPEGYTSYDIAWSDQDSADFTRNLIVPVTDTFNYGNTWYLNQHTYPLIGTIAGYIFTGNRARYDEAVEWFTVNATTTKPEQNGAVAAIFPLIAADDPINTYGHAFVQHQEMGRDQAHGWDDINTVGTLARLLGVQGTRVDPVHGTVSTSEGSVTAYEFLDHRILKAADAFTSYMLGYTVPWVDTAGHGGVLSQAYRGRLFNPIDELYTVYRYTLGLDMTMEALHLQELHDKSDGPLFYWGTAPYNSWNSNPDYAPEFWLSLPAALAGQTRPVAADDRIHFATRSAAVDGGPFTVITENGTEYLQVNPPHNGRTLAVRTLLYAKTTGFSPVGIRLRTRGPARIAVGQDPAKALEVLVPDTGGQWRYVAFDTDPDALFGIDLGGDNLAYLHFSADNARPIDLDHIDLNTKTDLALPQFPAGTKLSVIGIAGSPLQRSLAAEYPGPGRLTYSATGLPRGAVLDASSGQLSWVPDAGAVGTHTFPVVADDGTSVVVHTTVVVVADGRDAAMQAALSGYDSDAAYVSSTVAALNGARSSAEAAAASADDGAFLGALLQVQTAVAGLQLLTPRLDSDHSVDYRGIVSTYPTSVQARAILDDNFATYTGDLRAPFTLDFGPGFLIAPDAFGIRARFGFANRSQGANVYGSADGSTWTLLTSRMTTDTTDLGYPMENIPVRDDVKGQRYRLFRIQVDAPGVPTDPAYPGISSFSEVHIFGIRSERAQ</sequence>
<dbReference type="Pfam" id="PF05345">
    <property type="entry name" value="He_PIG"/>
    <property type="match status" value="1"/>
</dbReference>
<dbReference type="InterPro" id="IPR008929">
    <property type="entry name" value="Chondroitin_lyas"/>
</dbReference>
<evidence type="ECO:0000313" key="3">
    <source>
        <dbReference type="Proteomes" id="UP001500731"/>
    </source>
</evidence>
<keyword evidence="3" id="KW-1185">Reference proteome</keyword>
<dbReference type="PROSITE" id="PS51318">
    <property type="entry name" value="TAT"/>
    <property type="match status" value="1"/>
</dbReference>
<dbReference type="SUPFAM" id="SSF49313">
    <property type="entry name" value="Cadherin-like"/>
    <property type="match status" value="1"/>
</dbReference>
<name>A0ABP8PV62_9MICO</name>
<evidence type="ECO:0000256" key="1">
    <source>
        <dbReference type="SAM" id="SignalP"/>
    </source>
</evidence>
<dbReference type="Gene3D" id="2.60.40.10">
    <property type="entry name" value="Immunoglobulins"/>
    <property type="match status" value="1"/>
</dbReference>
<dbReference type="SUPFAM" id="SSF48230">
    <property type="entry name" value="Chondroitin AC/alginate lyase"/>
    <property type="match status" value="1"/>
</dbReference>
<keyword evidence="1" id="KW-0732">Signal</keyword>
<dbReference type="Gene3D" id="2.60.120.260">
    <property type="entry name" value="Galactose-binding domain-like"/>
    <property type="match status" value="1"/>
</dbReference>
<comment type="caution">
    <text evidence="2">The sequence shown here is derived from an EMBL/GenBank/DDBJ whole genome shotgun (WGS) entry which is preliminary data.</text>
</comment>
<dbReference type="InterPro" id="IPR015919">
    <property type="entry name" value="Cadherin-like_sf"/>
</dbReference>
<reference evidence="3" key="1">
    <citation type="journal article" date="2019" name="Int. J. Syst. Evol. Microbiol.">
        <title>The Global Catalogue of Microorganisms (GCM) 10K type strain sequencing project: providing services to taxonomists for standard genome sequencing and annotation.</title>
        <authorList>
            <consortium name="The Broad Institute Genomics Platform"/>
            <consortium name="The Broad Institute Genome Sequencing Center for Infectious Disease"/>
            <person name="Wu L."/>
            <person name="Ma J."/>
        </authorList>
    </citation>
    <scope>NUCLEOTIDE SEQUENCE [LARGE SCALE GENOMIC DNA]</scope>
    <source>
        <strain evidence="3">JCM 17839</strain>
    </source>
</reference>
<feature type="chain" id="PRO_5045235190" evidence="1">
    <location>
        <begin position="28"/>
        <end position="914"/>
    </location>
</feature>
<gene>
    <name evidence="2" type="ORF">GCM10023171_36620</name>
</gene>
<feature type="signal peptide" evidence="1">
    <location>
        <begin position="1"/>
        <end position="27"/>
    </location>
</feature>
<dbReference type="InterPro" id="IPR013783">
    <property type="entry name" value="Ig-like_fold"/>
</dbReference>
<accession>A0ABP8PV62</accession>
<protein>
    <submittedName>
        <fullName evidence="2">Uncharacterized protein</fullName>
    </submittedName>
</protein>
<dbReference type="Proteomes" id="UP001500731">
    <property type="component" value="Unassembled WGS sequence"/>
</dbReference>
<evidence type="ECO:0000313" key="2">
    <source>
        <dbReference type="EMBL" id="GAA4491907.1"/>
    </source>
</evidence>
<dbReference type="InterPro" id="IPR006311">
    <property type="entry name" value="TAT_signal"/>
</dbReference>
<organism evidence="2 3">
    <name type="scientific">Microbacterium panaciterrae</name>
    <dbReference type="NCBI Taxonomy" id="985759"/>
    <lineage>
        <taxon>Bacteria</taxon>
        <taxon>Bacillati</taxon>
        <taxon>Actinomycetota</taxon>
        <taxon>Actinomycetes</taxon>
        <taxon>Micrococcales</taxon>
        <taxon>Microbacteriaceae</taxon>
        <taxon>Microbacterium</taxon>
    </lineage>
</organism>
<proteinExistence type="predicted"/>